<dbReference type="EMBL" id="JAAGAX010000013">
    <property type="protein sequence ID" value="KAF2295507.1"/>
    <property type="molecule type" value="Genomic_DNA"/>
</dbReference>
<feature type="signal peptide" evidence="11">
    <location>
        <begin position="1"/>
        <end position="24"/>
    </location>
</feature>
<gene>
    <name evidence="13" type="ORF">GH714_033082</name>
</gene>
<evidence type="ECO:0000313" key="14">
    <source>
        <dbReference type="Proteomes" id="UP000467840"/>
    </source>
</evidence>
<dbReference type="InterPro" id="IPR041084">
    <property type="entry name" value="Ncstrn_small"/>
</dbReference>
<accession>A0A6A6L4D5</accession>
<dbReference type="Proteomes" id="UP000467840">
    <property type="component" value="Chromosome 7"/>
</dbReference>
<keyword evidence="14" id="KW-1185">Reference proteome</keyword>
<evidence type="ECO:0000256" key="8">
    <source>
        <dbReference type="ARBA" id="ARBA00023136"/>
    </source>
</evidence>
<evidence type="ECO:0000256" key="2">
    <source>
        <dbReference type="ARBA" id="ARBA00007717"/>
    </source>
</evidence>
<feature type="chain" id="PRO_5025687354" description="Nicastrin" evidence="11">
    <location>
        <begin position="25"/>
        <end position="621"/>
    </location>
</feature>
<evidence type="ECO:0000256" key="10">
    <source>
        <dbReference type="SAM" id="Phobius"/>
    </source>
</evidence>
<keyword evidence="8 10" id="KW-0472">Membrane</keyword>
<evidence type="ECO:0000256" key="5">
    <source>
        <dbReference type="ARBA" id="ARBA00022729"/>
    </source>
</evidence>
<dbReference type="GO" id="GO:0005886">
    <property type="term" value="C:plasma membrane"/>
    <property type="evidence" value="ECO:0007669"/>
    <property type="project" value="UniProtKB-ARBA"/>
</dbReference>
<feature type="transmembrane region" description="Helical" evidence="10">
    <location>
        <begin position="591"/>
        <end position="614"/>
    </location>
</feature>
<dbReference type="SUPFAM" id="SSF53187">
    <property type="entry name" value="Zn-dependent exopeptidases"/>
    <property type="match status" value="1"/>
</dbReference>
<evidence type="ECO:0000256" key="7">
    <source>
        <dbReference type="ARBA" id="ARBA00022989"/>
    </source>
</evidence>
<dbReference type="Pfam" id="PF05450">
    <property type="entry name" value="Nicastrin"/>
    <property type="match status" value="1"/>
</dbReference>
<protein>
    <recommendedName>
        <fullName evidence="3">Nicastrin</fullName>
    </recommendedName>
</protein>
<dbReference type="GO" id="GO:0007219">
    <property type="term" value="P:Notch signaling pathway"/>
    <property type="evidence" value="ECO:0007669"/>
    <property type="project" value="UniProtKB-KW"/>
</dbReference>
<dbReference type="InterPro" id="IPR008710">
    <property type="entry name" value="Nicastrin"/>
</dbReference>
<evidence type="ECO:0000256" key="11">
    <source>
        <dbReference type="SAM" id="SignalP"/>
    </source>
</evidence>
<evidence type="ECO:0000256" key="1">
    <source>
        <dbReference type="ARBA" id="ARBA00004479"/>
    </source>
</evidence>
<keyword evidence="9" id="KW-0325">Glycoprotein</keyword>
<dbReference type="GO" id="GO:0016485">
    <property type="term" value="P:protein processing"/>
    <property type="evidence" value="ECO:0007669"/>
    <property type="project" value="InterPro"/>
</dbReference>
<name>A0A6A6L4D5_HEVBR</name>
<dbReference type="PANTHER" id="PTHR21092">
    <property type="entry name" value="NICASTRIN"/>
    <property type="match status" value="1"/>
</dbReference>
<proteinExistence type="inferred from homology"/>
<evidence type="ECO:0000256" key="6">
    <source>
        <dbReference type="ARBA" id="ARBA00022976"/>
    </source>
</evidence>
<comment type="caution">
    <text evidence="13">The sequence shown here is derived from an EMBL/GenBank/DDBJ whole genome shotgun (WGS) entry which is preliminary data.</text>
</comment>
<dbReference type="PANTHER" id="PTHR21092:SF0">
    <property type="entry name" value="NICASTRIN"/>
    <property type="match status" value="1"/>
</dbReference>
<comment type="subcellular location">
    <subcellularLocation>
        <location evidence="1">Membrane</location>
        <topology evidence="1">Single-pass type I membrane protein</topology>
    </subcellularLocation>
</comment>
<evidence type="ECO:0000313" key="13">
    <source>
        <dbReference type="EMBL" id="KAF2295507.1"/>
    </source>
</evidence>
<reference evidence="13 14" key="1">
    <citation type="journal article" date="2020" name="Mol. Plant">
        <title>The Chromosome-Based Rubber Tree Genome Provides New Insights into Spurge Genome Evolution and Rubber Biosynthesis.</title>
        <authorList>
            <person name="Liu J."/>
            <person name="Shi C."/>
            <person name="Shi C.C."/>
            <person name="Li W."/>
            <person name="Zhang Q.J."/>
            <person name="Zhang Y."/>
            <person name="Li K."/>
            <person name="Lu H.F."/>
            <person name="Shi C."/>
            <person name="Zhu S.T."/>
            <person name="Xiao Z.Y."/>
            <person name="Nan H."/>
            <person name="Yue Y."/>
            <person name="Zhu X.G."/>
            <person name="Wu Y."/>
            <person name="Hong X.N."/>
            <person name="Fan G.Y."/>
            <person name="Tong Y."/>
            <person name="Zhang D."/>
            <person name="Mao C.L."/>
            <person name="Liu Y.L."/>
            <person name="Hao S.J."/>
            <person name="Liu W.Q."/>
            <person name="Lv M.Q."/>
            <person name="Zhang H.B."/>
            <person name="Liu Y."/>
            <person name="Hu-Tang G.R."/>
            <person name="Wang J.P."/>
            <person name="Wang J.H."/>
            <person name="Sun Y.H."/>
            <person name="Ni S.B."/>
            <person name="Chen W.B."/>
            <person name="Zhang X.C."/>
            <person name="Jiao Y.N."/>
            <person name="Eichler E.E."/>
            <person name="Li G.H."/>
            <person name="Liu X."/>
            <person name="Gao L.Z."/>
        </authorList>
    </citation>
    <scope>NUCLEOTIDE SEQUENCE [LARGE SCALE GENOMIC DNA]</scope>
    <source>
        <strain evidence="14">cv. GT1</strain>
        <tissue evidence="13">Leaf</tissue>
    </source>
</reference>
<sequence>MATKLISLYINLLLFNFHCRLSFSEQTNSVQSVPDLQKSMYRFIDGYPCVRLLNLSGEIGCANPGRDKVVTPLIRFKNAIELAHSSAVLVSLDEIQELFDRISNDSSFAKNVGGVLVDSRNNMQNKIAGFSPAQKFPEVEFAPYKSFNYEWNPIGSGIMWKAYDFPVFLLSEESRSCRSVWSSLPPINISSSSQSKPIILIAASMDSASFFRDKSLGAESPISGLISLLAAVDSLSHMNGLGDLSKQLVFSVFTGEAWGYLGSRRFLLELDLQSDAVNGLNDTLIEMVIEIGSVGKGFIGGNKTFFAHTSGVSSATNEILNAFKRAEDSLESKNVAIARASTTNPGIPPSSLMAFLRKNSSTSGIVLEDFDTAFANKFYHSHLDDMPNINSSAIVAAASLVARAVYILASGSKNLSSSALSAINVNASLVEEMMGCLLDCDPGLTCELVKNYISPTASCPSHYVGVIIGEPSSTPYLGYIDDVSRFIWNFLADRTAIPMEKTSSDCSKGCSNKDEVCIRAETNGKGVCVISTTRYVPAYSTRLKYESGMWNVMPSNSSDPMGIVDPVWTESNWDAIGLRAYTVQDATFDHLVLLGGIAVTILAYLAIVFTRAFITKTLKRD</sequence>
<comment type="similarity">
    <text evidence="2">Belongs to the nicastrin family.</text>
</comment>
<evidence type="ECO:0000256" key="3">
    <source>
        <dbReference type="ARBA" id="ARBA00015303"/>
    </source>
</evidence>
<dbReference type="AlphaFoldDB" id="A0A6A6L4D5"/>
<keyword evidence="7 10" id="KW-1133">Transmembrane helix</keyword>
<dbReference type="Gene3D" id="3.40.630.10">
    <property type="entry name" value="Zn peptidases"/>
    <property type="match status" value="1"/>
</dbReference>
<evidence type="ECO:0000256" key="9">
    <source>
        <dbReference type="ARBA" id="ARBA00023180"/>
    </source>
</evidence>
<keyword evidence="5 11" id="KW-0732">Signal</keyword>
<feature type="domain" description="Nicastrin small lobe" evidence="12">
    <location>
        <begin position="48"/>
        <end position="176"/>
    </location>
</feature>
<evidence type="ECO:0000256" key="4">
    <source>
        <dbReference type="ARBA" id="ARBA00022692"/>
    </source>
</evidence>
<dbReference type="Pfam" id="PF18266">
    <property type="entry name" value="Ncstrn_small"/>
    <property type="match status" value="1"/>
</dbReference>
<keyword evidence="6" id="KW-0914">Notch signaling pathway</keyword>
<evidence type="ECO:0000259" key="12">
    <source>
        <dbReference type="Pfam" id="PF18266"/>
    </source>
</evidence>
<keyword evidence="4 10" id="KW-0812">Transmembrane</keyword>
<organism evidence="13 14">
    <name type="scientific">Hevea brasiliensis</name>
    <name type="common">Para rubber tree</name>
    <name type="synonym">Siphonia brasiliensis</name>
    <dbReference type="NCBI Taxonomy" id="3981"/>
    <lineage>
        <taxon>Eukaryota</taxon>
        <taxon>Viridiplantae</taxon>
        <taxon>Streptophyta</taxon>
        <taxon>Embryophyta</taxon>
        <taxon>Tracheophyta</taxon>
        <taxon>Spermatophyta</taxon>
        <taxon>Magnoliopsida</taxon>
        <taxon>eudicotyledons</taxon>
        <taxon>Gunneridae</taxon>
        <taxon>Pentapetalae</taxon>
        <taxon>rosids</taxon>
        <taxon>fabids</taxon>
        <taxon>Malpighiales</taxon>
        <taxon>Euphorbiaceae</taxon>
        <taxon>Crotonoideae</taxon>
        <taxon>Micrandreae</taxon>
        <taxon>Hevea</taxon>
    </lineage>
</organism>